<dbReference type="RefSeq" id="WP_240255901.1">
    <property type="nucleotide sequence ID" value="NZ_JAKTTI010000017.1"/>
</dbReference>
<sequence length="95" mass="11129">MSRQRSIEKILASEYVSIGELVRITGSRYSTLKFYTEEGMLPFEQEDENMTRRFHREKAIVRINEIKDLKKQGLRIPEIKERLHQREGSSGSKSG</sequence>
<evidence type="ECO:0000256" key="3">
    <source>
        <dbReference type="ARBA" id="ARBA00023125"/>
    </source>
</evidence>
<dbReference type="InterPro" id="IPR009061">
    <property type="entry name" value="DNA-bd_dom_put_sf"/>
</dbReference>
<evidence type="ECO:0000259" key="5">
    <source>
        <dbReference type="PROSITE" id="PS50937"/>
    </source>
</evidence>
<dbReference type="SUPFAM" id="SSF46955">
    <property type="entry name" value="Putative DNA-binding domain"/>
    <property type="match status" value="1"/>
</dbReference>
<dbReference type="AlphaFoldDB" id="A0AAW5E8K9"/>
<dbReference type="Proteomes" id="UP001431131">
    <property type="component" value="Unassembled WGS sequence"/>
</dbReference>
<evidence type="ECO:0000256" key="4">
    <source>
        <dbReference type="ARBA" id="ARBA00023163"/>
    </source>
</evidence>
<keyword evidence="1" id="KW-0678">Repressor</keyword>
<comment type="caution">
    <text evidence="6">The sequence shown here is derived from an EMBL/GenBank/DDBJ whole genome shotgun (WGS) entry which is preliminary data.</text>
</comment>
<protein>
    <submittedName>
        <fullName evidence="6">Helix-turn-helix domain-containing protein</fullName>
    </submittedName>
</protein>
<evidence type="ECO:0000313" key="6">
    <source>
        <dbReference type="EMBL" id="MCH1625975.1"/>
    </source>
</evidence>
<dbReference type="Gene3D" id="1.10.1660.10">
    <property type="match status" value="1"/>
</dbReference>
<dbReference type="EMBL" id="JAKTTI010000017">
    <property type="protein sequence ID" value="MCH1625975.1"/>
    <property type="molecule type" value="Genomic_DNA"/>
</dbReference>
<evidence type="ECO:0000256" key="2">
    <source>
        <dbReference type="ARBA" id="ARBA00023015"/>
    </source>
</evidence>
<dbReference type="Pfam" id="PF13411">
    <property type="entry name" value="MerR_1"/>
    <property type="match status" value="1"/>
</dbReference>
<dbReference type="PANTHER" id="PTHR30204">
    <property type="entry name" value="REDOX-CYCLING DRUG-SENSING TRANSCRIPTIONAL ACTIVATOR SOXR"/>
    <property type="match status" value="1"/>
</dbReference>
<keyword evidence="7" id="KW-1185">Reference proteome</keyword>
<dbReference type="PANTHER" id="PTHR30204:SF69">
    <property type="entry name" value="MERR-FAMILY TRANSCRIPTIONAL REGULATOR"/>
    <property type="match status" value="1"/>
</dbReference>
<evidence type="ECO:0000256" key="1">
    <source>
        <dbReference type="ARBA" id="ARBA00022491"/>
    </source>
</evidence>
<dbReference type="InterPro" id="IPR047057">
    <property type="entry name" value="MerR_fam"/>
</dbReference>
<reference evidence="6" key="1">
    <citation type="submission" date="2022-02" db="EMBL/GenBank/DDBJ databases">
        <title>Fredinandcohnia quinoae sp. nov. isolated from Chenopodium quinoa seeds.</title>
        <authorList>
            <person name="Saati-Santamaria Z."/>
            <person name="Flores-Felix J.D."/>
            <person name="Igual J.M."/>
            <person name="Velazquez E."/>
            <person name="Garcia-Fraile P."/>
            <person name="Martinez-Molina E."/>
        </authorList>
    </citation>
    <scope>NUCLEOTIDE SEQUENCE</scope>
    <source>
        <strain evidence="6">SECRCQ15</strain>
    </source>
</reference>
<name>A0AAW5E8K9_9BACI</name>
<dbReference type="GO" id="GO:0003677">
    <property type="term" value="F:DNA binding"/>
    <property type="evidence" value="ECO:0007669"/>
    <property type="project" value="UniProtKB-KW"/>
</dbReference>
<gene>
    <name evidence="6" type="ORF">MJG50_11600</name>
</gene>
<dbReference type="CDD" id="cd00592">
    <property type="entry name" value="HTH_MerR-like"/>
    <property type="match status" value="1"/>
</dbReference>
<keyword evidence="4" id="KW-0804">Transcription</keyword>
<evidence type="ECO:0000313" key="7">
    <source>
        <dbReference type="Proteomes" id="UP001431131"/>
    </source>
</evidence>
<keyword evidence="3" id="KW-0238">DNA-binding</keyword>
<dbReference type="InterPro" id="IPR000551">
    <property type="entry name" value="MerR-type_HTH_dom"/>
</dbReference>
<accession>A0AAW5E8K9</accession>
<organism evidence="6 7">
    <name type="scientific">Fredinandcohnia quinoae</name>
    <dbReference type="NCBI Taxonomy" id="2918902"/>
    <lineage>
        <taxon>Bacteria</taxon>
        <taxon>Bacillati</taxon>
        <taxon>Bacillota</taxon>
        <taxon>Bacilli</taxon>
        <taxon>Bacillales</taxon>
        <taxon>Bacillaceae</taxon>
        <taxon>Fredinandcohnia</taxon>
    </lineage>
</organism>
<proteinExistence type="predicted"/>
<feature type="domain" description="HTH merR-type" evidence="5">
    <location>
        <begin position="15"/>
        <end position="85"/>
    </location>
</feature>
<keyword evidence="2" id="KW-0805">Transcription regulation</keyword>
<dbReference type="GO" id="GO:0003700">
    <property type="term" value="F:DNA-binding transcription factor activity"/>
    <property type="evidence" value="ECO:0007669"/>
    <property type="project" value="InterPro"/>
</dbReference>
<dbReference type="PROSITE" id="PS50937">
    <property type="entry name" value="HTH_MERR_2"/>
    <property type="match status" value="1"/>
</dbReference>
<dbReference type="SMART" id="SM00422">
    <property type="entry name" value="HTH_MERR"/>
    <property type="match status" value="1"/>
</dbReference>